<gene>
    <name evidence="2" type="ORF">FM042_09760</name>
</gene>
<organism evidence="2 3">
    <name type="scientific">Aliidiomarina halalkaliphila</name>
    <dbReference type="NCBI Taxonomy" id="2593535"/>
    <lineage>
        <taxon>Bacteria</taxon>
        <taxon>Pseudomonadati</taxon>
        <taxon>Pseudomonadota</taxon>
        <taxon>Gammaproteobacteria</taxon>
        <taxon>Alteromonadales</taxon>
        <taxon>Idiomarinaceae</taxon>
        <taxon>Aliidiomarina</taxon>
    </lineage>
</organism>
<comment type="caution">
    <text evidence="2">The sequence shown here is derived from an EMBL/GenBank/DDBJ whole genome shotgun (WGS) entry which is preliminary data.</text>
</comment>
<sequence>MEIRIIRSQPPHLSNPLVHAKESVGMGGIPWLHYEAKTPEGFCIRGQRTLIHEGSSKPVLHFIHGNSYSGLTYLPLWQALSPHADIILHDTQGHGDSDHGGSFVGWNRSAVIATDIGRQLQQHYADRPFIGVGHSFGGVLTSLMAASDPTLFKQLLLLDPIVFTPGMLRWMQPLQWIRLYSHNPIAKKARKRRNEWVSITDVMNSLRGRGMFRGWTEEALRAYAEYATEPLAQGGRRLKCAPEREAEIFSSYARGLWSTLPRIEVPTHAWIGERSYPFVHQSMARWQQQNPHFSYTPVPGGHCFMLEHPEETAQRLFAALKT</sequence>
<dbReference type="OrthoDB" id="5729753at2"/>
<keyword evidence="2" id="KW-0378">Hydrolase</keyword>
<accession>A0A552X0I4</accession>
<dbReference type="SUPFAM" id="SSF53474">
    <property type="entry name" value="alpha/beta-Hydrolases"/>
    <property type="match status" value="1"/>
</dbReference>
<dbReference type="RefSeq" id="WP_143236238.1">
    <property type="nucleotide sequence ID" value="NZ_VJWL01000003.1"/>
</dbReference>
<evidence type="ECO:0000313" key="2">
    <source>
        <dbReference type="EMBL" id="TRW48446.1"/>
    </source>
</evidence>
<dbReference type="Gene3D" id="3.40.50.1820">
    <property type="entry name" value="alpha/beta hydrolase"/>
    <property type="match status" value="1"/>
</dbReference>
<dbReference type="Proteomes" id="UP000320359">
    <property type="component" value="Unassembled WGS sequence"/>
</dbReference>
<keyword evidence="3" id="KW-1185">Reference proteome</keyword>
<protein>
    <submittedName>
        <fullName evidence="2">Alpha/beta hydrolase</fullName>
    </submittedName>
</protein>
<dbReference type="PANTHER" id="PTHR43798:SF33">
    <property type="entry name" value="HYDROLASE, PUTATIVE (AFU_ORTHOLOGUE AFUA_2G14860)-RELATED"/>
    <property type="match status" value="1"/>
</dbReference>
<dbReference type="Pfam" id="PF12697">
    <property type="entry name" value="Abhydrolase_6"/>
    <property type="match status" value="1"/>
</dbReference>
<dbReference type="PANTHER" id="PTHR43798">
    <property type="entry name" value="MONOACYLGLYCEROL LIPASE"/>
    <property type="match status" value="1"/>
</dbReference>
<name>A0A552X0I4_9GAMM</name>
<dbReference type="InterPro" id="IPR000073">
    <property type="entry name" value="AB_hydrolase_1"/>
</dbReference>
<dbReference type="InterPro" id="IPR029058">
    <property type="entry name" value="AB_hydrolase_fold"/>
</dbReference>
<proteinExistence type="predicted"/>
<feature type="domain" description="AB hydrolase-1" evidence="1">
    <location>
        <begin position="62"/>
        <end position="314"/>
    </location>
</feature>
<reference evidence="2 3" key="1">
    <citation type="submission" date="2019-07" db="EMBL/GenBank/DDBJ databases">
        <authorList>
            <person name="Yang M."/>
            <person name="Zhao D."/>
            <person name="Xiang H."/>
        </authorList>
    </citation>
    <scope>NUCLEOTIDE SEQUENCE [LARGE SCALE GENOMIC DNA]</scope>
    <source>
        <strain evidence="2 3">IM1326</strain>
    </source>
</reference>
<dbReference type="EMBL" id="VJWL01000003">
    <property type="protein sequence ID" value="TRW48446.1"/>
    <property type="molecule type" value="Genomic_DNA"/>
</dbReference>
<dbReference type="GO" id="GO:0016020">
    <property type="term" value="C:membrane"/>
    <property type="evidence" value="ECO:0007669"/>
    <property type="project" value="TreeGrafter"/>
</dbReference>
<dbReference type="InterPro" id="IPR050266">
    <property type="entry name" value="AB_hydrolase_sf"/>
</dbReference>
<dbReference type="AlphaFoldDB" id="A0A552X0I4"/>
<evidence type="ECO:0000259" key="1">
    <source>
        <dbReference type="Pfam" id="PF12697"/>
    </source>
</evidence>
<evidence type="ECO:0000313" key="3">
    <source>
        <dbReference type="Proteomes" id="UP000320359"/>
    </source>
</evidence>
<dbReference type="GO" id="GO:0016787">
    <property type="term" value="F:hydrolase activity"/>
    <property type="evidence" value="ECO:0007669"/>
    <property type="project" value="UniProtKB-KW"/>
</dbReference>